<keyword evidence="5 6" id="KW-0287">Flowering</keyword>
<keyword evidence="4" id="KW-0862">Zinc</keyword>
<evidence type="ECO:0000313" key="9">
    <source>
        <dbReference type="EMBL" id="KAI3926622.1"/>
    </source>
</evidence>
<name>A0AAD4XKJ2_9MAGN</name>
<keyword evidence="2" id="KW-0479">Metal-binding</keyword>
<evidence type="ECO:0000256" key="5">
    <source>
        <dbReference type="ARBA" id="ARBA00023089"/>
    </source>
</evidence>
<dbReference type="SUPFAM" id="SSF57903">
    <property type="entry name" value="FYVE/PHD zinc finger"/>
    <property type="match status" value="1"/>
</dbReference>
<dbReference type="InterPro" id="IPR013083">
    <property type="entry name" value="Znf_RING/FYVE/PHD"/>
</dbReference>
<dbReference type="AlphaFoldDB" id="A0AAD4XKJ2"/>
<sequence length="612" mass="69734">MVECQPGQPNSTYPPVEVCQKCGVTGYANLLIYCDVCRVSAEHLYCLDRVSEVTQEVVEWSCEQCVPTYFCNQLQPSVIVEERNVKQLPDELCVGDASEDIPPNRPLVSNENAYGLPITDHVRSVENLLQKSQLNLQTSTAEAEAATSDGKQSASWKLDKTLVKQEAQQDVTENNIPYEENTDFEIKMKCLKNRFNRLNNRSNRLEEIEKAYLEKKSEMCTLIANRVETVDVKEQAMIDRVQELKDMAVVAIKEAHSKSSEHTVVVFDIQKRVELKQFCIEMDSKGLLNYIMKYEKYMDAIREEIPLALKNAAEPALFVLDFLKRFYPCHSQTTLCPKEGTSDAIELMSMRKSCLMLIESLALVLGADDSVDRITKWQAKTIADSWKSRLDSRDAAIGYNSTDKEAFLKLITTFRITSDFNDEELCKLVLAVSHRRQAPNLCRSLGLKHRIPGMIEVLIRKGRRIDAVHFVLAFKLTEKYPPVLLLKTYLKDLRKDLLSQMNSSGGDDKIKSGLHVKELAGIKTVIECIEEYKLQAHYKLDPLLKRMIQLEQWKSNKKRMADNAVTNQQRKRAREDNGMKYEPNVPADLGNDCVLVADSASVTWPYICSLQH</sequence>
<feature type="region of interest" description="Disordered" evidence="8">
    <location>
        <begin position="559"/>
        <end position="581"/>
    </location>
</feature>
<evidence type="ECO:0000256" key="3">
    <source>
        <dbReference type="ARBA" id="ARBA00022782"/>
    </source>
</evidence>
<organism evidence="9 10">
    <name type="scientific">Papaver atlanticum</name>
    <dbReference type="NCBI Taxonomy" id="357466"/>
    <lineage>
        <taxon>Eukaryota</taxon>
        <taxon>Viridiplantae</taxon>
        <taxon>Streptophyta</taxon>
        <taxon>Embryophyta</taxon>
        <taxon>Tracheophyta</taxon>
        <taxon>Spermatophyta</taxon>
        <taxon>Magnoliopsida</taxon>
        <taxon>Ranunculales</taxon>
        <taxon>Papaveraceae</taxon>
        <taxon>Papaveroideae</taxon>
        <taxon>Papaver</taxon>
    </lineage>
</organism>
<accession>A0AAD4XKJ2</accession>
<dbReference type="InterPro" id="IPR012474">
    <property type="entry name" value="Frigida"/>
</dbReference>
<dbReference type="EMBL" id="JAJJMB010007966">
    <property type="protein sequence ID" value="KAI3926622.1"/>
    <property type="molecule type" value="Genomic_DNA"/>
</dbReference>
<keyword evidence="6" id="KW-0217">Developmental protein</keyword>
<evidence type="ECO:0000256" key="2">
    <source>
        <dbReference type="ARBA" id="ARBA00022771"/>
    </source>
</evidence>
<evidence type="ECO:0000256" key="6">
    <source>
        <dbReference type="RuleBase" id="RU364012"/>
    </source>
</evidence>
<keyword evidence="2" id="KW-0863">Zinc-finger</keyword>
<proteinExistence type="inferred from homology"/>
<evidence type="ECO:0000256" key="7">
    <source>
        <dbReference type="SAM" id="Coils"/>
    </source>
</evidence>
<dbReference type="Proteomes" id="UP001202328">
    <property type="component" value="Unassembled WGS sequence"/>
</dbReference>
<dbReference type="GO" id="GO:0030154">
    <property type="term" value="P:cell differentiation"/>
    <property type="evidence" value="ECO:0007669"/>
    <property type="project" value="UniProtKB-KW"/>
</dbReference>
<dbReference type="PANTHER" id="PTHR31791:SF41">
    <property type="entry name" value="FRIGIDA-LIKE PROTEIN"/>
    <property type="match status" value="1"/>
</dbReference>
<dbReference type="GO" id="GO:0008270">
    <property type="term" value="F:zinc ion binding"/>
    <property type="evidence" value="ECO:0007669"/>
    <property type="project" value="UniProtKB-KW"/>
</dbReference>
<evidence type="ECO:0000313" key="10">
    <source>
        <dbReference type="Proteomes" id="UP001202328"/>
    </source>
</evidence>
<evidence type="ECO:0000256" key="8">
    <source>
        <dbReference type="SAM" id="MobiDB-lite"/>
    </source>
</evidence>
<dbReference type="GO" id="GO:0009908">
    <property type="term" value="P:flower development"/>
    <property type="evidence" value="ECO:0007669"/>
    <property type="project" value="UniProtKB-KW"/>
</dbReference>
<feature type="coiled-coil region" evidence="7">
    <location>
        <begin position="181"/>
        <end position="218"/>
    </location>
</feature>
<evidence type="ECO:0000256" key="4">
    <source>
        <dbReference type="ARBA" id="ARBA00022833"/>
    </source>
</evidence>
<dbReference type="Pfam" id="PF07899">
    <property type="entry name" value="Frigida"/>
    <property type="match status" value="1"/>
</dbReference>
<keyword evidence="7" id="KW-0175">Coiled coil</keyword>
<keyword evidence="3 6" id="KW-0221">Differentiation</keyword>
<dbReference type="InterPro" id="IPR011011">
    <property type="entry name" value="Znf_FYVE_PHD"/>
</dbReference>
<evidence type="ECO:0000256" key="1">
    <source>
        <dbReference type="ARBA" id="ARBA00008956"/>
    </source>
</evidence>
<comment type="similarity">
    <text evidence="1 6">Belongs to the Frigida family.</text>
</comment>
<gene>
    <name evidence="9" type="ORF">MKW98_014269</name>
</gene>
<comment type="caution">
    <text evidence="9">The sequence shown here is derived from an EMBL/GenBank/DDBJ whole genome shotgun (WGS) entry which is preliminary data.</text>
</comment>
<reference evidence="9" key="1">
    <citation type="submission" date="2022-04" db="EMBL/GenBank/DDBJ databases">
        <title>A functionally conserved STORR gene fusion in Papaver species that diverged 16.8 million years ago.</title>
        <authorList>
            <person name="Catania T."/>
        </authorList>
    </citation>
    <scope>NUCLEOTIDE SEQUENCE</scope>
    <source>
        <strain evidence="9">S-188037</strain>
    </source>
</reference>
<keyword evidence="10" id="KW-1185">Reference proteome</keyword>
<dbReference type="Gene3D" id="3.30.40.10">
    <property type="entry name" value="Zinc/RING finger domain, C3HC4 (zinc finger)"/>
    <property type="match status" value="1"/>
</dbReference>
<dbReference type="PANTHER" id="PTHR31791">
    <property type="entry name" value="FRIGIDA-LIKE PROTEIN 3-RELATED"/>
    <property type="match status" value="1"/>
</dbReference>
<protein>
    <recommendedName>
        <fullName evidence="6">FRIGIDA-like protein</fullName>
    </recommendedName>
</protein>